<keyword evidence="3" id="KW-1133">Transmembrane helix</keyword>
<keyword evidence="6" id="KW-1185">Reference proteome</keyword>
<organism evidence="5 6">
    <name type="scientific">Thermosporothrix hazakensis</name>
    <dbReference type="NCBI Taxonomy" id="644383"/>
    <lineage>
        <taxon>Bacteria</taxon>
        <taxon>Bacillati</taxon>
        <taxon>Chloroflexota</taxon>
        <taxon>Ktedonobacteria</taxon>
        <taxon>Ktedonobacterales</taxon>
        <taxon>Thermosporotrichaceae</taxon>
        <taxon>Thermosporothrix</taxon>
    </lineage>
</organism>
<evidence type="ECO:0000256" key="1">
    <source>
        <dbReference type="SAM" id="Coils"/>
    </source>
</evidence>
<keyword evidence="5" id="KW-0378">Hydrolase</keyword>
<comment type="caution">
    <text evidence="5">The sequence shown here is derived from an EMBL/GenBank/DDBJ whole genome shotgun (WGS) entry which is preliminary data.</text>
</comment>
<dbReference type="AlphaFoldDB" id="A0A326U436"/>
<dbReference type="Proteomes" id="UP000248806">
    <property type="component" value="Unassembled WGS sequence"/>
</dbReference>
<name>A0A326U436_THEHA</name>
<evidence type="ECO:0000313" key="5">
    <source>
        <dbReference type="EMBL" id="PZW23930.1"/>
    </source>
</evidence>
<dbReference type="Gene3D" id="2.60.40.10">
    <property type="entry name" value="Immunoglobulins"/>
    <property type="match status" value="1"/>
</dbReference>
<feature type="coiled-coil region" evidence="1">
    <location>
        <begin position="388"/>
        <end position="422"/>
    </location>
</feature>
<accession>A0A326U436</accession>
<dbReference type="SUPFAM" id="SSF49452">
    <property type="entry name" value="Starch-binding domain-like"/>
    <property type="match status" value="1"/>
</dbReference>
<keyword evidence="5" id="KW-0645">Protease</keyword>
<keyword evidence="3" id="KW-0472">Membrane</keyword>
<feature type="region of interest" description="Disordered" evidence="2">
    <location>
        <begin position="357"/>
        <end position="381"/>
    </location>
</feature>
<sequence>MNKCLLKGSSFLILLLLVGVLAALAPLSSAFAQTTGRIYGQLLDGSNKNAPLAGQTVTLQKAQNGSSQDVTTAITDPNGRFSFSGLDTDKAISYAVYIRYQNAHYYTEPVSLGTKPEQQVNLTVYEASSDASKVAIVQTTLLVKSVDEKTGMVRVSEIVAFKNLNTKAFVGSLDASKGRPNALFFSLPQGATNISLVKGFAGYRSIQSDQGFATDAAVLPGDNEFSLSYDVPYTGDTLDLTYHAIYPTVQVSFMVPTDLHTTAGSQDVASDGVVTVEEHPYNVFKAQALTKEKSVKVRLEGLPVVNTQAPSTASQNAQGTQLDSSTIWLIVIIALMLVIILLTWIVYRSRREAARKATRNADKKAASQKRQEKQPEDDEREQELLTALLKLDREFEKGKLKKKQYEEQRARLKAQLRSLLDKKTEGARR</sequence>
<feature type="compositionally biased region" description="Basic and acidic residues" evidence="2">
    <location>
        <begin position="357"/>
        <end position="374"/>
    </location>
</feature>
<keyword evidence="1" id="KW-0175">Coiled coil</keyword>
<evidence type="ECO:0000256" key="2">
    <source>
        <dbReference type="SAM" id="MobiDB-lite"/>
    </source>
</evidence>
<gene>
    <name evidence="5" type="ORF">EI42_04855</name>
</gene>
<keyword evidence="5" id="KW-0121">Carboxypeptidase</keyword>
<evidence type="ECO:0000256" key="4">
    <source>
        <dbReference type="SAM" id="SignalP"/>
    </source>
</evidence>
<protein>
    <submittedName>
        <fullName evidence="5">Carboxypeptidase family protein</fullName>
    </submittedName>
</protein>
<dbReference type="GO" id="GO:0004180">
    <property type="term" value="F:carboxypeptidase activity"/>
    <property type="evidence" value="ECO:0007669"/>
    <property type="project" value="UniProtKB-KW"/>
</dbReference>
<dbReference type="GO" id="GO:0030246">
    <property type="term" value="F:carbohydrate binding"/>
    <property type="evidence" value="ECO:0007669"/>
    <property type="project" value="InterPro"/>
</dbReference>
<proteinExistence type="predicted"/>
<evidence type="ECO:0000313" key="6">
    <source>
        <dbReference type="Proteomes" id="UP000248806"/>
    </source>
</evidence>
<dbReference type="EMBL" id="QKUF01000024">
    <property type="protein sequence ID" value="PZW23930.1"/>
    <property type="molecule type" value="Genomic_DNA"/>
</dbReference>
<dbReference type="InterPro" id="IPR013784">
    <property type="entry name" value="Carb-bd-like_fold"/>
</dbReference>
<feature type="signal peptide" evidence="4">
    <location>
        <begin position="1"/>
        <end position="32"/>
    </location>
</feature>
<evidence type="ECO:0000256" key="3">
    <source>
        <dbReference type="SAM" id="Phobius"/>
    </source>
</evidence>
<reference evidence="5 6" key="1">
    <citation type="submission" date="2018-06" db="EMBL/GenBank/DDBJ databases">
        <title>Genomic Encyclopedia of Archaeal and Bacterial Type Strains, Phase II (KMG-II): from individual species to whole genera.</title>
        <authorList>
            <person name="Goeker M."/>
        </authorList>
    </citation>
    <scope>NUCLEOTIDE SEQUENCE [LARGE SCALE GENOMIC DNA]</scope>
    <source>
        <strain evidence="5 6">ATCC BAA-1881</strain>
    </source>
</reference>
<keyword evidence="4" id="KW-0732">Signal</keyword>
<feature type="transmembrane region" description="Helical" evidence="3">
    <location>
        <begin position="327"/>
        <end position="347"/>
    </location>
</feature>
<dbReference type="InterPro" id="IPR013783">
    <property type="entry name" value="Ig-like_fold"/>
</dbReference>
<keyword evidence="3" id="KW-0812">Transmembrane</keyword>
<feature type="chain" id="PRO_5016371866" evidence="4">
    <location>
        <begin position="33"/>
        <end position="429"/>
    </location>
</feature>